<dbReference type="GO" id="GO:0005634">
    <property type="term" value="C:nucleus"/>
    <property type="evidence" value="ECO:0007669"/>
    <property type="project" value="UniProtKB-SubCell"/>
</dbReference>
<comment type="caution">
    <text evidence="10">The sequence shown here is derived from an EMBL/GenBank/DDBJ whole genome shotgun (WGS) entry which is preliminary data.</text>
</comment>
<dbReference type="PANTHER" id="PTHR24406">
    <property type="entry name" value="TRANSCRIPTIONAL REPRESSOR CTCFL-RELATED"/>
    <property type="match status" value="1"/>
</dbReference>
<name>A0AAW2HHR5_9NEOP</name>
<keyword evidence="6" id="KW-0539">Nucleus</keyword>
<reference evidence="10" key="1">
    <citation type="journal article" date="2024" name="Gigascience">
        <title>Chromosome-level genome of the poultry shaft louse Menopon gallinae provides insight into the host-switching and adaptive evolution of parasitic lice.</title>
        <authorList>
            <person name="Xu Y."/>
            <person name="Ma L."/>
            <person name="Liu S."/>
            <person name="Liang Y."/>
            <person name="Liu Q."/>
            <person name="He Z."/>
            <person name="Tian L."/>
            <person name="Duan Y."/>
            <person name="Cai W."/>
            <person name="Li H."/>
            <person name="Song F."/>
        </authorList>
    </citation>
    <scope>NUCLEOTIDE SEQUENCE</scope>
    <source>
        <strain evidence="10">Cailab_2023a</strain>
    </source>
</reference>
<feature type="compositionally biased region" description="Polar residues" evidence="8">
    <location>
        <begin position="100"/>
        <end position="121"/>
    </location>
</feature>
<evidence type="ECO:0000256" key="8">
    <source>
        <dbReference type="SAM" id="MobiDB-lite"/>
    </source>
</evidence>
<dbReference type="Gene3D" id="3.40.1800.20">
    <property type="match status" value="1"/>
</dbReference>
<dbReference type="EMBL" id="JARGDH010000005">
    <property type="protein sequence ID" value="KAL0269058.1"/>
    <property type="molecule type" value="Genomic_DNA"/>
</dbReference>
<dbReference type="SUPFAM" id="SSF57716">
    <property type="entry name" value="Glucocorticoid receptor-like (DNA-binding domain)"/>
    <property type="match status" value="1"/>
</dbReference>
<keyword evidence="3" id="KW-0677">Repeat</keyword>
<evidence type="ECO:0000256" key="7">
    <source>
        <dbReference type="PROSITE-ProRule" id="PRU01263"/>
    </source>
</evidence>
<feature type="binding site" evidence="7">
    <location>
        <position position="58"/>
    </location>
    <ligand>
        <name>Zn(2+)</name>
        <dbReference type="ChEBI" id="CHEBI:29105"/>
    </ligand>
</feature>
<evidence type="ECO:0000256" key="2">
    <source>
        <dbReference type="ARBA" id="ARBA00022723"/>
    </source>
</evidence>
<accession>A0AAW2HHR5</accession>
<dbReference type="PROSITE" id="PS51915">
    <property type="entry name" value="ZAD"/>
    <property type="match status" value="1"/>
</dbReference>
<evidence type="ECO:0000313" key="10">
    <source>
        <dbReference type="EMBL" id="KAL0269058.1"/>
    </source>
</evidence>
<evidence type="ECO:0000256" key="3">
    <source>
        <dbReference type="ARBA" id="ARBA00022737"/>
    </source>
</evidence>
<evidence type="ECO:0000259" key="9">
    <source>
        <dbReference type="PROSITE" id="PS51915"/>
    </source>
</evidence>
<dbReference type="GO" id="GO:0008270">
    <property type="term" value="F:zinc ion binding"/>
    <property type="evidence" value="ECO:0007669"/>
    <property type="project" value="UniProtKB-UniRule"/>
</dbReference>
<keyword evidence="5 7" id="KW-0862">Zinc</keyword>
<feature type="binding site" evidence="7">
    <location>
        <position position="61"/>
    </location>
    <ligand>
        <name>Zn(2+)</name>
        <dbReference type="ChEBI" id="CHEBI:29105"/>
    </ligand>
</feature>
<comment type="subcellular location">
    <subcellularLocation>
        <location evidence="1">Nucleus</location>
    </subcellularLocation>
</comment>
<evidence type="ECO:0000256" key="4">
    <source>
        <dbReference type="ARBA" id="ARBA00022771"/>
    </source>
</evidence>
<keyword evidence="4 7" id="KW-0863">Zinc-finger</keyword>
<feature type="binding site" evidence="7">
    <location>
        <position position="8"/>
    </location>
    <ligand>
        <name>Zn(2+)</name>
        <dbReference type="ChEBI" id="CHEBI:29105"/>
    </ligand>
</feature>
<dbReference type="InterPro" id="IPR013087">
    <property type="entry name" value="Znf_C2H2_type"/>
</dbReference>
<dbReference type="Pfam" id="PF07776">
    <property type="entry name" value="zf-AD"/>
    <property type="match status" value="1"/>
</dbReference>
<evidence type="ECO:0000256" key="1">
    <source>
        <dbReference type="ARBA" id="ARBA00004123"/>
    </source>
</evidence>
<proteinExistence type="predicted"/>
<feature type="region of interest" description="Disordered" evidence="8">
    <location>
        <begin position="92"/>
        <end position="121"/>
    </location>
</feature>
<dbReference type="InterPro" id="IPR012934">
    <property type="entry name" value="Znf_AD"/>
</dbReference>
<dbReference type="InterPro" id="IPR050888">
    <property type="entry name" value="ZnF_C2H2-type_TF"/>
</dbReference>
<protein>
    <recommendedName>
        <fullName evidence="9">ZAD domain-containing protein</fullName>
    </recommendedName>
</protein>
<keyword evidence="2 7" id="KW-0479">Metal-binding</keyword>
<evidence type="ECO:0000256" key="5">
    <source>
        <dbReference type="ARBA" id="ARBA00022833"/>
    </source>
</evidence>
<dbReference type="AlphaFoldDB" id="A0AAW2HHR5"/>
<dbReference type="SMART" id="SM00355">
    <property type="entry name" value="ZnF_C2H2"/>
    <property type="match status" value="4"/>
</dbReference>
<dbReference type="SMART" id="SM00868">
    <property type="entry name" value="zf-AD"/>
    <property type="match status" value="2"/>
</dbReference>
<feature type="binding site" evidence="7">
    <location>
        <position position="11"/>
    </location>
    <ligand>
        <name>Zn(2+)</name>
        <dbReference type="ChEBI" id="CHEBI:29105"/>
    </ligand>
</feature>
<sequence length="608" mass="69457">MLDISNICRICLKEEDPKLPIFTENDEKSESKPTLPEKIMSFARVKVVKDDGLPMYICVKCYCQVDTTVEFKKLCEESFHFFKRQLEAFSSSKNSYGSSNARENSNGCESNARSSSRTNNDLQYQPSLKEAVSFTQHWIIPEDSVKEEDFEPECGIEEEPTTQVFKITGNDESWIDNTDGDTEPAVIKCEPTWDYPNFDFDLSNVKIENGSSTYGDEERVNPLELNPEDLQNADAYSDDYATSSRISKSCKCRSCEKVFSNRREMGFHISVAHRRCGTCGKYFFSNKDKDIHKCTGAMEEVPMIPSRAGKVGQCCHICNKTVKQIRSHLAWHRRRKMKVREILKEPDVDGSDPAQKDAVITVKLDSDELSDDKIKCRLCDVLCSGVKGFKVHVAWMHSDYRIVYTCQVCKVRQFYSRVSCSNHLLKKHGIEETGNLPFELKHASECPDDVKGMLRRKIKKRNNFIPISSEANRNMEVIDVDCVKPVGEGGAQDGEALQTRKKKKRLFLNFRRSKLDAPHPPFSLNVPIVPNNFDVSIDANGLKRFQCRGCASNYTRYISAYNHFYLLNKKAEGKQKRLVIENKPFGCNFCSLKFVSASQARMHRIHAH</sequence>
<evidence type="ECO:0000256" key="6">
    <source>
        <dbReference type="ARBA" id="ARBA00023242"/>
    </source>
</evidence>
<gene>
    <name evidence="10" type="ORF">PYX00_010791</name>
</gene>
<organism evidence="10">
    <name type="scientific">Menopon gallinae</name>
    <name type="common">poultry shaft louse</name>
    <dbReference type="NCBI Taxonomy" id="328185"/>
    <lineage>
        <taxon>Eukaryota</taxon>
        <taxon>Metazoa</taxon>
        <taxon>Ecdysozoa</taxon>
        <taxon>Arthropoda</taxon>
        <taxon>Hexapoda</taxon>
        <taxon>Insecta</taxon>
        <taxon>Pterygota</taxon>
        <taxon>Neoptera</taxon>
        <taxon>Paraneoptera</taxon>
        <taxon>Psocodea</taxon>
        <taxon>Troctomorpha</taxon>
        <taxon>Phthiraptera</taxon>
        <taxon>Amblycera</taxon>
        <taxon>Menoponidae</taxon>
        <taxon>Menopon</taxon>
    </lineage>
</organism>
<feature type="domain" description="ZAD" evidence="9">
    <location>
        <begin position="6"/>
        <end position="85"/>
    </location>
</feature>
<dbReference type="PROSITE" id="PS00028">
    <property type="entry name" value="ZINC_FINGER_C2H2_1"/>
    <property type="match status" value="2"/>
</dbReference>